<evidence type="ECO:0000259" key="1">
    <source>
        <dbReference type="Pfam" id="PF05050"/>
    </source>
</evidence>
<keyword evidence="2" id="KW-0489">Methyltransferase</keyword>
<dbReference type="Gene3D" id="3.40.50.150">
    <property type="entry name" value="Vaccinia Virus protein VP39"/>
    <property type="match status" value="1"/>
</dbReference>
<dbReference type="PANTHER" id="PTHR36973">
    <property type="entry name" value="SLL1456 PROTEIN-RELATED"/>
    <property type="match status" value="1"/>
</dbReference>
<dbReference type="InterPro" id="IPR053188">
    <property type="entry name" value="FkbM_Methyltransferase"/>
</dbReference>
<protein>
    <submittedName>
        <fullName evidence="2">FkbM family methyltransferase</fullName>
    </submittedName>
</protein>
<dbReference type="EMBL" id="SPQT01000001">
    <property type="protein sequence ID" value="TFV51407.1"/>
    <property type="molecule type" value="Genomic_DNA"/>
</dbReference>
<name>A0A4Y9M8P8_9BRAD</name>
<feature type="domain" description="Methyltransferase FkbM" evidence="1">
    <location>
        <begin position="39"/>
        <end position="205"/>
    </location>
</feature>
<keyword evidence="3" id="KW-1185">Reference proteome</keyword>
<evidence type="ECO:0000313" key="2">
    <source>
        <dbReference type="EMBL" id="TFV51407.1"/>
    </source>
</evidence>
<dbReference type="InterPro" id="IPR029063">
    <property type="entry name" value="SAM-dependent_MTases_sf"/>
</dbReference>
<gene>
    <name evidence="2" type="ORF">E4K65_04980</name>
</gene>
<dbReference type="InterPro" id="IPR006342">
    <property type="entry name" value="FkbM_mtfrase"/>
</dbReference>
<dbReference type="NCBIfam" id="TIGR01444">
    <property type="entry name" value="fkbM_fam"/>
    <property type="match status" value="1"/>
</dbReference>
<accession>A0A4Y9M8P8</accession>
<dbReference type="OrthoDB" id="292760at2"/>
<dbReference type="GO" id="GO:0032259">
    <property type="term" value="P:methylation"/>
    <property type="evidence" value="ECO:0007669"/>
    <property type="project" value="UniProtKB-KW"/>
</dbReference>
<evidence type="ECO:0000313" key="3">
    <source>
        <dbReference type="Proteomes" id="UP000297966"/>
    </source>
</evidence>
<dbReference type="Proteomes" id="UP000297966">
    <property type="component" value="Unassembled WGS sequence"/>
</dbReference>
<dbReference type="Pfam" id="PF05050">
    <property type="entry name" value="Methyltransf_21"/>
    <property type="match status" value="1"/>
</dbReference>
<keyword evidence="2" id="KW-0808">Transferase</keyword>
<comment type="caution">
    <text evidence="2">The sequence shown here is derived from an EMBL/GenBank/DDBJ whole genome shotgun (WGS) entry which is preliminary data.</text>
</comment>
<proteinExistence type="predicted"/>
<sequence>MVVKDRLKSFVRSAGYEIRRHHPNLAEFLRSRSVNLVLDVGANEGQFVHDLKSQGYAGRIVSFEPVVDVFKRLEKSCEADQKWECRNVALGDVNGVIQINVSKNTAMSSIVSQTEIGRNSIYESQVVRVDKVQIATLDSIFEEFVGERVFLKVDTQGFEQSVLRGGANSLHRLLGVQLELPLIHLYEDTWKFDEALRFMREAGFTLSQLRPVTYYSRDPASLLEVDCLFRRTHYADGLSYD</sequence>
<dbReference type="RefSeq" id="WP_135173149.1">
    <property type="nucleotide sequence ID" value="NZ_SPQT01000001.1"/>
</dbReference>
<dbReference type="SUPFAM" id="SSF53335">
    <property type="entry name" value="S-adenosyl-L-methionine-dependent methyltransferases"/>
    <property type="match status" value="1"/>
</dbReference>
<dbReference type="AlphaFoldDB" id="A0A4Y9M8P8"/>
<reference evidence="2 3" key="1">
    <citation type="submission" date="2019-03" db="EMBL/GenBank/DDBJ databases">
        <title>Bradyrhizobium diversity isolated from nodules of Chamaecrista fasciculata.</title>
        <authorList>
            <person name="Klepa M.S."/>
            <person name="Urquiaga M.O."/>
            <person name="Hungria M."/>
            <person name="Delamuta J.R."/>
        </authorList>
    </citation>
    <scope>NUCLEOTIDE SEQUENCE [LARGE SCALE GENOMIC DNA]</scope>
    <source>
        <strain evidence="2 3">CNPSo 3448</strain>
    </source>
</reference>
<organism evidence="2 3">
    <name type="scientific">Bradyrhizobium niftali</name>
    <dbReference type="NCBI Taxonomy" id="2560055"/>
    <lineage>
        <taxon>Bacteria</taxon>
        <taxon>Pseudomonadati</taxon>
        <taxon>Pseudomonadota</taxon>
        <taxon>Alphaproteobacteria</taxon>
        <taxon>Hyphomicrobiales</taxon>
        <taxon>Nitrobacteraceae</taxon>
        <taxon>Bradyrhizobium</taxon>
    </lineage>
</organism>
<dbReference type="PANTHER" id="PTHR36973:SF4">
    <property type="entry name" value="NODULATION PROTEIN"/>
    <property type="match status" value="1"/>
</dbReference>
<dbReference type="GO" id="GO:0008171">
    <property type="term" value="F:O-methyltransferase activity"/>
    <property type="evidence" value="ECO:0007669"/>
    <property type="project" value="TreeGrafter"/>
</dbReference>